<reference evidence="2 3" key="1">
    <citation type="submission" date="2021-01" db="EMBL/GenBank/DDBJ databases">
        <authorList>
            <person name="Ruan W."/>
            <person name="Khan S.A."/>
            <person name="Jeon C.O."/>
        </authorList>
    </citation>
    <scope>NUCLEOTIDE SEQUENCE [LARGE SCALE GENOMIC DNA]</scope>
    <source>
        <strain evidence="2 3">R798</strain>
    </source>
</reference>
<dbReference type="EMBL" id="JAFBIL020000003">
    <property type="protein sequence ID" value="MBZ2207202.1"/>
    <property type="molecule type" value="Genomic_DNA"/>
</dbReference>
<protein>
    <submittedName>
        <fullName evidence="2">Uncharacterized protein</fullName>
    </submittedName>
</protein>
<keyword evidence="1" id="KW-0472">Membrane</keyword>
<reference evidence="2 3" key="2">
    <citation type="submission" date="2021-08" db="EMBL/GenBank/DDBJ databases">
        <title>Massilia sp. R798.</title>
        <authorList>
            <person name="Baek J.H."/>
            <person name="Jung H.S."/>
            <person name="Kim K.R."/>
            <person name="Jeon C.O."/>
        </authorList>
    </citation>
    <scope>NUCLEOTIDE SEQUENCE [LARGE SCALE GENOMIC DNA]</scope>
    <source>
        <strain evidence="2 3">R798</strain>
    </source>
</reference>
<accession>A0ABS7SLZ3</accession>
<keyword evidence="1" id="KW-0812">Transmembrane</keyword>
<dbReference type="Proteomes" id="UP000809349">
    <property type="component" value="Unassembled WGS sequence"/>
</dbReference>
<evidence type="ECO:0000256" key="1">
    <source>
        <dbReference type="SAM" id="Phobius"/>
    </source>
</evidence>
<sequence>MEMIIAQVLFGIACVCALASCLIPKRTDRADLRWRPARGFAKIKKGFEALGMRKPMASFMTEIVSGILHAPFAFLFVHQFVTQDLPTARWAAAAVFIFWLGFGFGRATLIENQMKRGESKTGPLRLQ</sequence>
<feature type="transmembrane region" description="Helical" evidence="1">
    <location>
        <begin position="59"/>
        <end position="81"/>
    </location>
</feature>
<feature type="transmembrane region" description="Helical" evidence="1">
    <location>
        <begin position="6"/>
        <end position="23"/>
    </location>
</feature>
<gene>
    <name evidence="2" type="ORF">I4X03_008000</name>
</gene>
<name>A0ABS7SLZ3_9BURK</name>
<keyword evidence="1" id="KW-1133">Transmembrane helix</keyword>
<keyword evidence="3" id="KW-1185">Reference proteome</keyword>
<feature type="transmembrane region" description="Helical" evidence="1">
    <location>
        <begin position="87"/>
        <end position="109"/>
    </location>
</feature>
<evidence type="ECO:0000313" key="3">
    <source>
        <dbReference type="Proteomes" id="UP000809349"/>
    </source>
</evidence>
<evidence type="ECO:0000313" key="2">
    <source>
        <dbReference type="EMBL" id="MBZ2207202.1"/>
    </source>
</evidence>
<comment type="caution">
    <text evidence="2">The sequence shown here is derived from an EMBL/GenBank/DDBJ whole genome shotgun (WGS) entry which is preliminary data.</text>
</comment>
<dbReference type="RefSeq" id="WP_223467700.1">
    <property type="nucleotide sequence ID" value="NZ_JAFBIL020000003.1"/>
</dbReference>
<proteinExistence type="predicted"/>
<organism evidence="2 3">
    <name type="scientific">Massilia soli</name>
    <dbReference type="NCBI Taxonomy" id="2792854"/>
    <lineage>
        <taxon>Bacteria</taxon>
        <taxon>Pseudomonadati</taxon>
        <taxon>Pseudomonadota</taxon>
        <taxon>Betaproteobacteria</taxon>
        <taxon>Burkholderiales</taxon>
        <taxon>Oxalobacteraceae</taxon>
        <taxon>Telluria group</taxon>
        <taxon>Massilia</taxon>
    </lineage>
</organism>